<dbReference type="PANTHER" id="PTHR43833:SF7">
    <property type="entry name" value="KTR SYSTEM POTASSIUM UPTAKE PROTEIN C"/>
    <property type="match status" value="1"/>
</dbReference>
<dbReference type="Pfam" id="PF02080">
    <property type="entry name" value="TrkA_C"/>
    <property type="match status" value="1"/>
</dbReference>
<comment type="caution">
    <text evidence="3">The sequence shown here is derived from an EMBL/GenBank/DDBJ whole genome shotgun (WGS) entry which is preliminary data.</text>
</comment>
<dbReference type="Gene3D" id="3.40.50.720">
    <property type="entry name" value="NAD(P)-binding Rossmann-like Domain"/>
    <property type="match status" value="1"/>
</dbReference>
<dbReference type="AlphaFoldDB" id="A0A644U806"/>
<dbReference type="InterPro" id="IPR003148">
    <property type="entry name" value="RCK_N"/>
</dbReference>
<dbReference type="InterPro" id="IPR036721">
    <property type="entry name" value="RCK_C_sf"/>
</dbReference>
<dbReference type="EMBL" id="VSSQ01000084">
    <property type="protein sequence ID" value="MPL74942.1"/>
    <property type="molecule type" value="Genomic_DNA"/>
</dbReference>
<dbReference type="InterPro" id="IPR006037">
    <property type="entry name" value="RCK_C"/>
</dbReference>
<dbReference type="SUPFAM" id="SSF116726">
    <property type="entry name" value="TrkA C-terminal domain-like"/>
    <property type="match status" value="1"/>
</dbReference>
<gene>
    <name evidence="3" type="primary">ktrA_3</name>
    <name evidence="3" type="ORF">SDC9_20761</name>
</gene>
<proteinExistence type="predicted"/>
<dbReference type="Pfam" id="PF02254">
    <property type="entry name" value="TrkA_N"/>
    <property type="match status" value="1"/>
</dbReference>
<name>A0A644U806_9ZZZZ</name>
<dbReference type="InterPro" id="IPR050721">
    <property type="entry name" value="Trk_Ktr_HKT_K-transport"/>
</dbReference>
<dbReference type="InterPro" id="IPR036291">
    <property type="entry name" value="NAD(P)-bd_dom_sf"/>
</dbReference>
<organism evidence="3">
    <name type="scientific">bioreactor metagenome</name>
    <dbReference type="NCBI Taxonomy" id="1076179"/>
    <lineage>
        <taxon>unclassified sequences</taxon>
        <taxon>metagenomes</taxon>
        <taxon>ecological metagenomes</taxon>
    </lineage>
</organism>
<dbReference type="PANTHER" id="PTHR43833">
    <property type="entry name" value="POTASSIUM CHANNEL PROTEIN 2-RELATED-RELATED"/>
    <property type="match status" value="1"/>
</dbReference>
<feature type="domain" description="RCK C-terminal" evidence="2">
    <location>
        <begin position="134"/>
        <end position="216"/>
    </location>
</feature>
<dbReference type="SUPFAM" id="SSF51735">
    <property type="entry name" value="NAD(P)-binding Rossmann-fold domains"/>
    <property type="match status" value="1"/>
</dbReference>
<evidence type="ECO:0000259" key="2">
    <source>
        <dbReference type="PROSITE" id="PS51202"/>
    </source>
</evidence>
<dbReference type="GO" id="GO:0008324">
    <property type="term" value="F:monoatomic cation transmembrane transporter activity"/>
    <property type="evidence" value="ECO:0007669"/>
    <property type="project" value="InterPro"/>
</dbReference>
<accession>A0A644U806</accession>
<feature type="domain" description="RCK N-terminal" evidence="1">
    <location>
        <begin position="1"/>
        <end position="118"/>
    </location>
</feature>
<evidence type="ECO:0000313" key="3">
    <source>
        <dbReference type="EMBL" id="MPL74942.1"/>
    </source>
</evidence>
<evidence type="ECO:0000259" key="1">
    <source>
        <dbReference type="PROSITE" id="PS51201"/>
    </source>
</evidence>
<sequence length="216" mass="24492">MKTVLIIGIGRFGKHLATRMTELGNEVMIVDKEEEKINDLLPCVTRAHIGDCMDEKLLRSLGVSNFDICFVCIGDNFQASLEITSLLKELGAKYVVSKADRTIHEKFLLRNGANEVIHPERDVALKAARKYSARNVLDYFELAEDFSIFEIEVPDNWVDKSIKQVNVRSRYNINIIAIKKNGKIIPVTSAEHVFMKNQHLIIAGNTKDCSRILDMK</sequence>
<dbReference type="Gene3D" id="3.30.70.1450">
    <property type="entry name" value="Regulator of K+ conductance, C-terminal domain"/>
    <property type="match status" value="1"/>
</dbReference>
<reference evidence="3" key="1">
    <citation type="submission" date="2019-08" db="EMBL/GenBank/DDBJ databases">
        <authorList>
            <person name="Kucharzyk K."/>
            <person name="Murdoch R.W."/>
            <person name="Higgins S."/>
            <person name="Loffler F."/>
        </authorList>
    </citation>
    <scope>NUCLEOTIDE SEQUENCE</scope>
</reference>
<protein>
    <submittedName>
        <fullName evidence="3">Ktr system potassium uptake protein A</fullName>
    </submittedName>
</protein>
<dbReference type="GO" id="GO:0006813">
    <property type="term" value="P:potassium ion transport"/>
    <property type="evidence" value="ECO:0007669"/>
    <property type="project" value="InterPro"/>
</dbReference>
<dbReference type="PROSITE" id="PS51201">
    <property type="entry name" value="RCK_N"/>
    <property type="match status" value="1"/>
</dbReference>
<dbReference type="PROSITE" id="PS51202">
    <property type="entry name" value="RCK_C"/>
    <property type="match status" value="1"/>
</dbReference>